<accession>A0A562YET8</accession>
<dbReference type="InterPro" id="IPR010737">
    <property type="entry name" value="4-carb_acid_sugar_kinase_N"/>
</dbReference>
<dbReference type="Gene3D" id="3.40.50.10840">
    <property type="entry name" value="Putative sugar-binding, N-terminal domain"/>
    <property type="match status" value="1"/>
</dbReference>
<keyword evidence="3" id="KW-0547">Nucleotide-binding</keyword>
<comment type="caution">
    <text evidence="9">The sequence shown here is derived from an EMBL/GenBank/DDBJ whole genome shotgun (WGS) entry which is preliminary data.</text>
</comment>
<evidence type="ECO:0000256" key="1">
    <source>
        <dbReference type="ARBA" id="ARBA00005715"/>
    </source>
</evidence>
<dbReference type="Pfam" id="PF17042">
    <property type="entry name" value="NBD_C"/>
    <property type="match status" value="1"/>
</dbReference>
<dbReference type="Proteomes" id="UP000295814">
    <property type="component" value="Unassembled WGS sequence"/>
</dbReference>
<comment type="similarity">
    <text evidence="1">Belongs to the four-carbon acid sugar kinase family.</text>
</comment>
<feature type="domain" description="Four-carbon acid sugar kinase N-terminal" evidence="7">
    <location>
        <begin position="36"/>
        <end position="269"/>
    </location>
</feature>
<keyword evidence="4" id="KW-0418">Kinase</keyword>
<protein>
    <recommendedName>
        <fullName evidence="11">Hydroxyacid dehydrogenase</fullName>
    </recommendedName>
</protein>
<evidence type="ECO:0000259" key="8">
    <source>
        <dbReference type="Pfam" id="PF17042"/>
    </source>
</evidence>
<evidence type="ECO:0000259" key="7">
    <source>
        <dbReference type="Pfam" id="PF07005"/>
    </source>
</evidence>
<proteinExistence type="inferred from homology"/>
<dbReference type="SUPFAM" id="SSF142764">
    <property type="entry name" value="YgbK-like"/>
    <property type="match status" value="1"/>
</dbReference>
<dbReference type="Pfam" id="PF07005">
    <property type="entry name" value="SBD_N"/>
    <property type="match status" value="1"/>
</dbReference>
<reference evidence="9 10" key="2">
    <citation type="submission" date="2019-07" db="EMBL/GenBank/DDBJ databases">
        <title>Seonamhaeicola sp. W255 draft genome.</title>
        <authorList>
            <person name="Zhang X.-Y."/>
            <person name="Zhang R."/>
            <person name="Zhong Y.-L."/>
            <person name="Du Z.-J."/>
        </authorList>
    </citation>
    <scope>NUCLEOTIDE SEQUENCE [LARGE SCALE GENOMIC DNA]</scope>
    <source>
        <strain evidence="9 10">W255</strain>
    </source>
</reference>
<evidence type="ECO:0000256" key="6">
    <source>
        <dbReference type="ARBA" id="ARBA00023277"/>
    </source>
</evidence>
<dbReference type="AlphaFoldDB" id="A0A562YET8"/>
<keyword evidence="10" id="KW-1185">Reference proteome</keyword>
<dbReference type="GO" id="GO:0016301">
    <property type="term" value="F:kinase activity"/>
    <property type="evidence" value="ECO:0007669"/>
    <property type="project" value="UniProtKB-KW"/>
</dbReference>
<keyword evidence="2" id="KW-0808">Transferase</keyword>
<keyword evidence="6" id="KW-0119">Carbohydrate metabolism</keyword>
<dbReference type="InterPro" id="IPR031475">
    <property type="entry name" value="NBD_C"/>
</dbReference>
<evidence type="ECO:0000256" key="5">
    <source>
        <dbReference type="ARBA" id="ARBA00022840"/>
    </source>
</evidence>
<evidence type="ECO:0000256" key="4">
    <source>
        <dbReference type="ARBA" id="ARBA00022777"/>
    </source>
</evidence>
<keyword evidence="5" id="KW-0067">ATP-binding</keyword>
<evidence type="ECO:0008006" key="11">
    <source>
        <dbReference type="Google" id="ProtNLM"/>
    </source>
</evidence>
<sequence length="466" mass="51592">MRIPLSQILSNIPESEKKDFRSLNKTLFKDLNKACIIVDDDPTGNQTVYDIPLLNSWTVEILVEELKQSPAFFLLTNSRSLSPEKAAIVYKEIAENIKKASNIVGKAVSIISRSDSTLRGHFPLEPSTLQNTLGLKGAVTVFIPVMFEGKRITLNDTHFIEDHGDLIPVNETPFAQDHSFKYSNADLKDYIQEKSNGAIKASDVFSFSLKAIREKNTEELTQDIINLSNGTYCIFNCINYTDLDKISQVLLNAEKKGKQIIYRTSSSFVPSYIGLPPKGLLDVSEILTSDSNHGGLTIVGSYVKKSSDQLKEALKLFNKDTIIEVDIEKVLGDNSKAYIQSLISFIDTKIKEEHSIIVYTSRKLVTGNTTASTINIAASISQALVNIVNGLTIRPKYLIAKGGITSHDLATKGLEMKRSKVIGQIMPGIPVWEMGTDTKFPKLPYIVFPGNVGTNKTLKEVITKLK</sequence>
<evidence type="ECO:0000313" key="9">
    <source>
        <dbReference type="EMBL" id="TWO32804.1"/>
    </source>
</evidence>
<feature type="domain" description="Four-carbon acid sugar kinase nucleotide binding" evidence="8">
    <location>
        <begin position="296"/>
        <end position="458"/>
    </location>
</feature>
<evidence type="ECO:0000313" key="10">
    <source>
        <dbReference type="Proteomes" id="UP000295814"/>
    </source>
</evidence>
<organism evidence="9 10">
    <name type="scientific">Seonamhaeicola sediminis</name>
    <dbReference type="NCBI Taxonomy" id="2528206"/>
    <lineage>
        <taxon>Bacteria</taxon>
        <taxon>Pseudomonadati</taxon>
        <taxon>Bacteroidota</taxon>
        <taxon>Flavobacteriia</taxon>
        <taxon>Flavobacteriales</taxon>
        <taxon>Flavobacteriaceae</taxon>
    </lineage>
</organism>
<reference evidence="9 10" key="1">
    <citation type="submission" date="2019-03" db="EMBL/GenBank/DDBJ databases">
        <authorList>
            <person name="Zhong Y.L."/>
        </authorList>
    </citation>
    <scope>NUCLEOTIDE SEQUENCE [LARGE SCALE GENOMIC DNA]</scope>
    <source>
        <strain evidence="9 10">W255</strain>
    </source>
</reference>
<dbReference type="EMBL" id="SMZJ02000004">
    <property type="protein sequence ID" value="TWO32804.1"/>
    <property type="molecule type" value="Genomic_DNA"/>
</dbReference>
<dbReference type="RefSeq" id="WP_133355522.1">
    <property type="nucleotide sequence ID" value="NZ_SMZJ02000004.1"/>
</dbReference>
<dbReference type="InterPro" id="IPR037051">
    <property type="entry name" value="4-carb_acid_sugar_kinase_N_sf"/>
</dbReference>
<dbReference type="OrthoDB" id="153193at2"/>
<gene>
    <name evidence="9" type="ORF">E1J38_008020</name>
</gene>
<name>A0A562YET8_9FLAO</name>
<dbReference type="Gene3D" id="3.40.980.20">
    <property type="entry name" value="Four-carbon acid sugar kinase, nucleotide binding domain"/>
    <property type="match status" value="1"/>
</dbReference>
<evidence type="ECO:0000256" key="3">
    <source>
        <dbReference type="ARBA" id="ARBA00022741"/>
    </source>
</evidence>
<dbReference type="InterPro" id="IPR042213">
    <property type="entry name" value="NBD_C_sf"/>
</dbReference>
<evidence type="ECO:0000256" key="2">
    <source>
        <dbReference type="ARBA" id="ARBA00022679"/>
    </source>
</evidence>
<dbReference type="GO" id="GO:0005524">
    <property type="term" value="F:ATP binding"/>
    <property type="evidence" value="ECO:0007669"/>
    <property type="project" value="UniProtKB-KW"/>
</dbReference>